<accession>A0A1Y5TFA2</accession>
<dbReference type="AlphaFoldDB" id="A0A1Y5TFA2"/>
<organism evidence="6 7">
    <name type="scientific">Pacificibacter marinus</name>
    <dbReference type="NCBI Taxonomy" id="658057"/>
    <lineage>
        <taxon>Bacteria</taxon>
        <taxon>Pseudomonadati</taxon>
        <taxon>Pseudomonadota</taxon>
        <taxon>Alphaproteobacteria</taxon>
        <taxon>Rhodobacterales</taxon>
        <taxon>Roseobacteraceae</taxon>
        <taxon>Pacificibacter</taxon>
    </lineage>
</organism>
<name>A0A1Y5TFA2_9RHOB</name>
<dbReference type="InterPro" id="IPR006003">
    <property type="entry name" value="FGGY_RbtK-like"/>
</dbReference>
<dbReference type="Pfam" id="PF02782">
    <property type="entry name" value="FGGY_C"/>
    <property type="match status" value="1"/>
</dbReference>
<feature type="domain" description="Carbohydrate kinase FGGY C-terminal" evidence="5">
    <location>
        <begin position="286"/>
        <end position="494"/>
    </location>
</feature>
<proteinExistence type="inferred from homology"/>
<dbReference type="Gene3D" id="1.20.58.2240">
    <property type="match status" value="1"/>
</dbReference>
<evidence type="ECO:0000313" key="6">
    <source>
        <dbReference type="EMBL" id="SLN62885.1"/>
    </source>
</evidence>
<keyword evidence="3 6" id="KW-0418">Kinase</keyword>
<dbReference type="Pfam" id="PF00370">
    <property type="entry name" value="FGGY_N"/>
    <property type="match status" value="1"/>
</dbReference>
<evidence type="ECO:0000259" key="5">
    <source>
        <dbReference type="Pfam" id="PF02782"/>
    </source>
</evidence>
<dbReference type="PANTHER" id="PTHR43435">
    <property type="entry name" value="RIBULOKINASE"/>
    <property type="match status" value="1"/>
</dbReference>
<evidence type="ECO:0000259" key="4">
    <source>
        <dbReference type="Pfam" id="PF00370"/>
    </source>
</evidence>
<evidence type="ECO:0000313" key="7">
    <source>
        <dbReference type="Proteomes" id="UP000193307"/>
    </source>
</evidence>
<dbReference type="NCBIfam" id="TIGR01315">
    <property type="entry name" value="5C_CHO_kinase"/>
    <property type="match status" value="1"/>
</dbReference>
<keyword evidence="7" id="KW-1185">Reference proteome</keyword>
<comment type="similarity">
    <text evidence="1">Belongs to the FGGY kinase family.</text>
</comment>
<evidence type="ECO:0000256" key="1">
    <source>
        <dbReference type="ARBA" id="ARBA00009156"/>
    </source>
</evidence>
<evidence type="ECO:0000256" key="2">
    <source>
        <dbReference type="ARBA" id="ARBA00022679"/>
    </source>
</evidence>
<dbReference type="InterPro" id="IPR000577">
    <property type="entry name" value="Carb_kinase_FGGY"/>
</dbReference>
<dbReference type="EC" id="2.7.1.16" evidence="6"/>
<gene>
    <name evidence="6" type="primary">araB_2</name>
    <name evidence="6" type="ORF">PAM7971_03250</name>
</gene>
<dbReference type="Proteomes" id="UP000193307">
    <property type="component" value="Unassembled WGS sequence"/>
</dbReference>
<protein>
    <submittedName>
        <fullName evidence="6">Ribulokinase</fullName>
        <ecNumber evidence="6">2.7.1.16</ecNumber>
    </submittedName>
</protein>
<dbReference type="GO" id="GO:0005737">
    <property type="term" value="C:cytoplasm"/>
    <property type="evidence" value="ECO:0007669"/>
    <property type="project" value="TreeGrafter"/>
</dbReference>
<dbReference type="InterPro" id="IPR043129">
    <property type="entry name" value="ATPase_NBD"/>
</dbReference>
<dbReference type="GO" id="GO:0019150">
    <property type="term" value="F:D-ribulokinase activity"/>
    <property type="evidence" value="ECO:0007669"/>
    <property type="project" value="TreeGrafter"/>
</dbReference>
<dbReference type="PANTHER" id="PTHR43435:SF4">
    <property type="entry name" value="FGGY CARBOHYDRATE KINASE DOMAIN-CONTAINING PROTEIN"/>
    <property type="match status" value="1"/>
</dbReference>
<dbReference type="GO" id="GO:0019321">
    <property type="term" value="P:pentose metabolic process"/>
    <property type="evidence" value="ECO:0007669"/>
    <property type="project" value="TreeGrafter"/>
</dbReference>
<dbReference type="GO" id="GO:0008741">
    <property type="term" value="F:ribulokinase activity"/>
    <property type="evidence" value="ECO:0007669"/>
    <property type="project" value="UniProtKB-EC"/>
</dbReference>
<dbReference type="InterPro" id="IPR018484">
    <property type="entry name" value="FGGY_N"/>
</dbReference>
<dbReference type="Gene3D" id="3.30.420.40">
    <property type="match status" value="1"/>
</dbReference>
<dbReference type="FunFam" id="3.30.420.40:FF:000101">
    <property type="entry name" value="FGGY carbohydrate kinase domain-containing protein"/>
    <property type="match status" value="1"/>
</dbReference>
<dbReference type="RefSeq" id="WP_085850343.1">
    <property type="nucleotide sequence ID" value="NZ_FNZV01000013.1"/>
</dbReference>
<dbReference type="InterPro" id="IPR018485">
    <property type="entry name" value="FGGY_C"/>
</dbReference>
<dbReference type="SUPFAM" id="SSF53067">
    <property type="entry name" value="Actin-like ATPase domain"/>
    <property type="match status" value="2"/>
</dbReference>
<dbReference type="EMBL" id="FWFW01000013">
    <property type="protein sequence ID" value="SLN62885.1"/>
    <property type="molecule type" value="Genomic_DNA"/>
</dbReference>
<sequence length="552" mass="58377">MTQPLFLGIDVGTGSARTGAFDQHGTLIASHSVAIETFHPKPDFVEQSSSNIWSAICEATKAVMSAGNITPNQVKGIGFDATCSLVVMDSDLQPVSVNPSGQNERNIIVWMDHRAIDQAARIDAQAHPILQFTGSTISPEMEVPKLLWLKENMPDAFAQAAHFFDLPDWLVHRATGSKVRSLCSATCKWTYQGKNGCEGQGWDDGFFNSIGLGSLLENNAGKIGNQFAAPGAAIDAGLTKAAAAELGLLQGTPVAASMIDAYAGALGTLGIASVDTNQSDNSARLALISGTSACHIAVTQEPTFVSGVWGPYFSVMGTQQWVNEAGQSMAGALIDRVLDGHSATADLRLQAKTTDKTIYDLLEDVLIEQAGGATDTHALTRHVHVQPDFHGNRAPLADPSRKGAITGLSKECGTLDLALQYLATIQALAYGTRQIIDAMNDKGANIDTIVVSGGLARNALYLREHADATGLKILQPATQEPVLLGSAMLGATAAGQFTTLQDAMRDMSGPAATITPRSDGVQRYHDAKYAVFLKMQADFAAYRTLMTSAGDT</sequence>
<dbReference type="STRING" id="658057.SAMN04488032_11314"/>
<keyword evidence="2 6" id="KW-0808">Transferase</keyword>
<evidence type="ECO:0000256" key="3">
    <source>
        <dbReference type="ARBA" id="ARBA00022777"/>
    </source>
</evidence>
<dbReference type="CDD" id="cd07782">
    <property type="entry name" value="ASKHA_NBD_FGGY_D-RBK"/>
    <property type="match status" value="1"/>
</dbReference>
<feature type="domain" description="Carbohydrate kinase FGGY N-terminal" evidence="4">
    <location>
        <begin position="6"/>
        <end position="267"/>
    </location>
</feature>
<reference evidence="6 7" key="1">
    <citation type="submission" date="2017-03" db="EMBL/GenBank/DDBJ databases">
        <authorList>
            <person name="Afonso C.L."/>
            <person name="Miller P.J."/>
            <person name="Scott M.A."/>
            <person name="Spackman E."/>
            <person name="Goraichik I."/>
            <person name="Dimitrov K.M."/>
            <person name="Suarez D.L."/>
            <person name="Swayne D.E."/>
        </authorList>
    </citation>
    <scope>NUCLEOTIDE SEQUENCE [LARGE SCALE GENOMIC DNA]</scope>
    <source>
        <strain evidence="6 7">CECT 7971</strain>
    </source>
</reference>
<dbReference type="PIRSF" id="PIRSF000538">
    <property type="entry name" value="GlpK"/>
    <property type="match status" value="1"/>
</dbReference>
<dbReference type="OrthoDB" id="9805576at2"/>